<dbReference type="Proteomes" id="UP000029015">
    <property type="component" value="Unassembled WGS sequence"/>
</dbReference>
<accession>A0A086Z1K9</accession>
<evidence type="ECO:0000256" key="3">
    <source>
        <dbReference type="ARBA" id="ARBA00023315"/>
    </source>
</evidence>
<gene>
    <name evidence="4" type="ORF">BACT_1111</name>
</gene>
<dbReference type="RefSeq" id="WP_033504779.1">
    <property type="nucleotide sequence ID" value="NZ_CP011786.1"/>
</dbReference>
<reference evidence="4 5" key="1">
    <citation type="submission" date="2014-03" db="EMBL/GenBank/DDBJ databases">
        <title>Genomics of Bifidobacteria.</title>
        <authorList>
            <person name="Ventura M."/>
            <person name="Milani C."/>
            <person name="Lugli G.A."/>
        </authorList>
    </citation>
    <scope>NUCLEOTIDE SEQUENCE [LARGE SCALE GENOMIC DNA]</scope>
    <source>
        <strain evidence="4 5">DSM 22766</strain>
    </source>
</reference>
<dbReference type="EMBL" id="JGYK01000001">
    <property type="protein sequence ID" value="KFI40409.1"/>
    <property type="molecule type" value="Genomic_DNA"/>
</dbReference>
<dbReference type="GO" id="GO:0016746">
    <property type="term" value="F:acyltransferase activity"/>
    <property type="evidence" value="ECO:0007669"/>
    <property type="project" value="UniProtKB-KW"/>
</dbReference>
<organism evidence="4 5">
    <name type="scientific">Bifidobacterium actinocoloniiforme DSM 22766</name>
    <dbReference type="NCBI Taxonomy" id="1437605"/>
    <lineage>
        <taxon>Bacteria</taxon>
        <taxon>Bacillati</taxon>
        <taxon>Actinomycetota</taxon>
        <taxon>Actinomycetes</taxon>
        <taxon>Bifidobacteriales</taxon>
        <taxon>Bifidobacteriaceae</taxon>
        <taxon>Bifidobacterium</taxon>
    </lineage>
</organism>
<dbReference type="PANTHER" id="PTHR36449:SF1">
    <property type="entry name" value="ACETYLTRANSFERASE"/>
    <property type="match status" value="1"/>
</dbReference>
<dbReference type="InterPro" id="IPR016181">
    <property type="entry name" value="Acyl_CoA_acyltransferase"/>
</dbReference>
<dbReference type="KEGG" id="bact:AB656_04155"/>
<dbReference type="PANTHER" id="PTHR36449">
    <property type="entry name" value="ACETYLTRANSFERASE-RELATED"/>
    <property type="match status" value="1"/>
</dbReference>
<dbReference type="AlphaFoldDB" id="A0A086Z1K9"/>
<dbReference type="OrthoDB" id="9799147at2"/>
<dbReference type="PATRIC" id="fig|1437605.7.peg.859"/>
<keyword evidence="3" id="KW-0012">Acyltransferase</keyword>
<evidence type="ECO:0000256" key="2">
    <source>
        <dbReference type="ARBA" id="ARBA00022679"/>
    </source>
</evidence>
<dbReference type="Gene3D" id="3.40.630.30">
    <property type="match status" value="1"/>
</dbReference>
<keyword evidence="2 4" id="KW-0808">Transferase</keyword>
<protein>
    <submittedName>
        <fullName evidence="4">GCN5-related N-acetyltransferase</fullName>
    </submittedName>
</protein>
<comment type="caution">
    <text evidence="4">The sequence shown here is derived from an EMBL/GenBank/DDBJ whole genome shotgun (WGS) entry which is preliminary data.</text>
</comment>
<name>A0A086Z1K9_9BIFI</name>
<dbReference type="eggNOG" id="COG0454">
    <property type="taxonomic scope" value="Bacteria"/>
</dbReference>
<sequence length="177" mass="19925">MGSGVLWDRVVKLDETIELDKFLCGESEIDIWLQKDAWEQQEHGSCTVYVALGTDGTIIGFFSLNMYYLQFRALPEDVKPGMGITGNIPCVLLGRLGVNQKFRHGGRKSLGCDRQGPLLLKEAIMKARSLAENVGCRAMYVQALNEDLVPWYRDHGFHSLPGNSKKLVRDLRAPIDW</sequence>
<evidence type="ECO:0000313" key="4">
    <source>
        <dbReference type="EMBL" id="KFI40409.1"/>
    </source>
</evidence>
<keyword evidence="1" id="KW-1277">Toxin-antitoxin system</keyword>
<proteinExistence type="predicted"/>
<keyword evidence="5" id="KW-1185">Reference proteome</keyword>
<evidence type="ECO:0000313" key="5">
    <source>
        <dbReference type="Proteomes" id="UP000029015"/>
    </source>
</evidence>
<evidence type="ECO:0000256" key="1">
    <source>
        <dbReference type="ARBA" id="ARBA00022649"/>
    </source>
</evidence>
<dbReference type="SUPFAM" id="SSF55729">
    <property type="entry name" value="Acyl-CoA N-acyltransferases (Nat)"/>
    <property type="match status" value="1"/>
</dbReference>